<gene>
    <name evidence="2" type="ORF">HYFRA_00005364</name>
</gene>
<dbReference type="EMBL" id="CAJVRL010000127">
    <property type="protein sequence ID" value="CAG8962309.1"/>
    <property type="molecule type" value="Genomic_DNA"/>
</dbReference>
<proteinExistence type="predicted"/>
<evidence type="ECO:0000313" key="2">
    <source>
        <dbReference type="EMBL" id="CAG8962309.1"/>
    </source>
</evidence>
<evidence type="ECO:0008006" key="4">
    <source>
        <dbReference type="Google" id="ProtNLM"/>
    </source>
</evidence>
<organism evidence="2 3">
    <name type="scientific">Hymenoscyphus fraxineus</name>
    <dbReference type="NCBI Taxonomy" id="746836"/>
    <lineage>
        <taxon>Eukaryota</taxon>
        <taxon>Fungi</taxon>
        <taxon>Dikarya</taxon>
        <taxon>Ascomycota</taxon>
        <taxon>Pezizomycotina</taxon>
        <taxon>Leotiomycetes</taxon>
        <taxon>Helotiales</taxon>
        <taxon>Helotiaceae</taxon>
        <taxon>Hymenoscyphus</taxon>
    </lineage>
</organism>
<protein>
    <recommendedName>
        <fullName evidence="4">Rad60/SUMO-like domain-containing protein</fullName>
    </recommendedName>
</protein>
<feature type="region of interest" description="Disordered" evidence="1">
    <location>
        <begin position="148"/>
        <end position="237"/>
    </location>
</feature>
<sequence>MEDEQKKPTMTVIDAVYLRNLMSGNQECVYFLHSSRFSDAMKEAAISTHATILYHVTSNQAVEELRRLLALKIHFHDDDGRYLSPTPLMDIMWHALILDTRLDLQFQATLPFYVHHRPRGEADGERLTRLGRLSLYCREIFGSDPLDAKDAPIKVDDEELEGQQTHYEKYPKGITEEAEENVERHLEVEDEESEDETSEDVESEDEKLKNDKFERQQVGDEKYSEEITKEAKEDVERHPKVEVRELERQHEVDNEDVRKKAAQDTENPKDIILKIITPQWYSQQDTIDVKLRDRTRFRRVFNALKYEVLPPEGQYCTGNFAMFFEAMRLSGDDVPRQIGMKDGDCVELYFDRIRC</sequence>
<dbReference type="AlphaFoldDB" id="A0A9N9LA88"/>
<evidence type="ECO:0000313" key="3">
    <source>
        <dbReference type="Proteomes" id="UP000696280"/>
    </source>
</evidence>
<dbReference type="Proteomes" id="UP000696280">
    <property type="component" value="Unassembled WGS sequence"/>
</dbReference>
<dbReference type="OrthoDB" id="3553348at2759"/>
<reference evidence="2" key="1">
    <citation type="submission" date="2021-07" db="EMBL/GenBank/DDBJ databases">
        <authorList>
            <person name="Durling M."/>
        </authorList>
    </citation>
    <scope>NUCLEOTIDE SEQUENCE</scope>
</reference>
<accession>A0A9N9LA88</accession>
<comment type="caution">
    <text evidence="2">The sequence shown here is derived from an EMBL/GenBank/DDBJ whole genome shotgun (WGS) entry which is preliminary data.</text>
</comment>
<feature type="compositionally biased region" description="Basic and acidic residues" evidence="1">
    <location>
        <begin position="166"/>
        <end position="187"/>
    </location>
</feature>
<name>A0A9N9LA88_9HELO</name>
<keyword evidence="3" id="KW-1185">Reference proteome</keyword>
<evidence type="ECO:0000256" key="1">
    <source>
        <dbReference type="SAM" id="MobiDB-lite"/>
    </source>
</evidence>
<dbReference type="Gene3D" id="3.10.20.90">
    <property type="entry name" value="Phosphatidylinositol 3-kinase Catalytic Subunit, Chain A, domain 1"/>
    <property type="match status" value="1"/>
</dbReference>
<feature type="compositionally biased region" description="Acidic residues" evidence="1">
    <location>
        <begin position="188"/>
        <end position="205"/>
    </location>
</feature>
<feature type="compositionally biased region" description="Basic and acidic residues" evidence="1">
    <location>
        <begin position="206"/>
        <end position="237"/>
    </location>
</feature>